<feature type="transmembrane region" description="Helical" evidence="4">
    <location>
        <begin position="49"/>
        <end position="73"/>
    </location>
</feature>
<comment type="pathway">
    <text evidence="1">Mycotoxin biosynthesis.</text>
</comment>
<sequence>MEFKPPTYHPLMSESRDFESSTDDGQENASNDRRVLLRHQTLRGWGKQILSPVVITLIVLCLFVGGLIVAVLVKVHPTDNQCSRQLSSWSPALDAVEYIDYDFDGAFNATSIYRGPPTHERESAWFNLTYKHAVEIPPEKLIALNKSEADHLQHVPPEVGPGYIGLLEVFHQLHCLNIVRMYTWWQAGKYEEPPEGLVRNELKNRIHVDHCIESLRVALMCQSDVSLLYVQIGGAAGIRADFASHHRCRDFRKIEEWIDENWTVV</sequence>
<keyword evidence="4" id="KW-0812">Transmembrane</keyword>
<dbReference type="InterPro" id="IPR021765">
    <property type="entry name" value="UstYa-like"/>
</dbReference>
<dbReference type="GO" id="GO:0043386">
    <property type="term" value="P:mycotoxin biosynthetic process"/>
    <property type="evidence" value="ECO:0007669"/>
    <property type="project" value="InterPro"/>
</dbReference>
<keyword evidence="4" id="KW-1133">Transmembrane helix</keyword>
<gene>
    <name evidence="5" type="ORF">BO99DRAFT_484356</name>
</gene>
<evidence type="ECO:0000256" key="1">
    <source>
        <dbReference type="ARBA" id="ARBA00004685"/>
    </source>
</evidence>
<keyword evidence="6" id="KW-1185">Reference proteome</keyword>
<evidence type="ECO:0008006" key="7">
    <source>
        <dbReference type="Google" id="ProtNLM"/>
    </source>
</evidence>
<dbReference type="Proteomes" id="UP000249829">
    <property type="component" value="Unassembled WGS sequence"/>
</dbReference>
<comment type="similarity">
    <text evidence="2">Belongs to the ustYa family.</text>
</comment>
<dbReference type="OMA" id="FNESWHS"/>
<dbReference type="PANTHER" id="PTHR33365:SF4">
    <property type="entry name" value="CYCLOCHLOROTINE BIOSYNTHESIS PROTEIN O"/>
    <property type="match status" value="1"/>
</dbReference>
<reference evidence="5 6" key="1">
    <citation type="submission" date="2018-02" db="EMBL/GenBank/DDBJ databases">
        <title>The genomes of Aspergillus section Nigri reveals drivers in fungal speciation.</title>
        <authorList>
            <consortium name="DOE Joint Genome Institute"/>
            <person name="Vesth T.C."/>
            <person name="Nybo J."/>
            <person name="Theobald S."/>
            <person name="Brandl J."/>
            <person name="Frisvad J.C."/>
            <person name="Nielsen K.F."/>
            <person name="Lyhne E.K."/>
            <person name="Kogle M.E."/>
            <person name="Kuo A."/>
            <person name="Riley R."/>
            <person name="Clum A."/>
            <person name="Nolan M."/>
            <person name="Lipzen A."/>
            <person name="Salamov A."/>
            <person name="Henrissat B."/>
            <person name="Wiebenga A."/>
            <person name="De vries R.P."/>
            <person name="Grigoriev I.V."/>
            <person name="Mortensen U.H."/>
            <person name="Andersen M.R."/>
            <person name="Baker S.E."/>
        </authorList>
    </citation>
    <scope>NUCLEOTIDE SEQUENCE [LARGE SCALE GENOMIC DNA]</scope>
    <source>
        <strain evidence="5 6">CBS 115571</strain>
    </source>
</reference>
<dbReference type="PANTHER" id="PTHR33365">
    <property type="entry name" value="YALI0B05434P"/>
    <property type="match status" value="1"/>
</dbReference>
<dbReference type="EMBL" id="KZ825182">
    <property type="protein sequence ID" value="PYI15620.1"/>
    <property type="molecule type" value="Genomic_DNA"/>
</dbReference>
<dbReference type="STRING" id="1450538.A0A2V5HHT2"/>
<evidence type="ECO:0000256" key="2">
    <source>
        <dbReference type="ARBA" id="ARBA00035112"/>
    </source>
</evidence>
<keyword evidence="4" id="KW-0472">Membrane</keyword>
<protein>
    <recommendedName>
        <fullName evidence="7">Tat pathway signal sequence</fullName>
    </recommendedName>
</protein>
<evidence type="ECO:0000256" key="3">
    <source>
        <dbReference type="SAM" id="MobiDB-lite"/>
    </source>
</evidence>
<dbReference type="AlphaFoldDB" id="A0A2V5HHT2"/>
<organism evidence="5 6">
    <name type="scientific">Aspergillus violaceofuscus (strain CBS 115571)</name>
    <dbReference type="NCBI Taxonomy" id="1450538"/>
    <lineage>
        <taxon>Eukaryota</taxon>
        <taxon>Fungi</taxon>
        <taxon>Dikarya</taxon>
        <taxon>Ascomycota</taxon>
        <taxon>Pezizomycotina</taxon>
        <taxon>Eurotiomycetes</taxon>
        <taxon>Eurotiomycetidae</taxon>
        <taxon>Eurotiales</taxon>
        <taxon>Aspergillaceae</taxon>
        <taxon>Aspergillus</taxon>
    </lineage>
</organism>
<evidence type="ECO:0000256" key="4">
    <source>
        <dbReference type="SAM" id="Phobius"/>
    </source>
</evidence>
<dbReference type="Pfam" id="PF11807">
    <property type="entry name" value="UstYa"/>
    <property type="match status" value="1"/>
</dbReference>
<evidence type="ECO:0000313" key="6">
    <source>
        <dbReference type="Proteomes" id="UP000249829"/>
    </source>
</evidence>
<evidence type="ECO:0000313" key="5">
    <source>
        <dbReference type="EMBL" id="PYI15620.1"/>
    </source>
</evidence>
<accession>A0A2V5HHT2</accession>
<name>A0A2V5HHT2_ASPV1</name>
<proteinExistence type="inferred from homology"/>
<feature type="region of interest" description="Disordered" evidence="3">
    <location>
        <begin position="1"/>
        <end position="31"/>
    </location>
</feature>